<accession>A0A6G0T9D3</accession>
<gene>
    <name evidence="2" type="ORF">AGLY_012192</name>
</gene>
<dbReference type="EMBL" id="VYZN01000048">
    <property type="protein sequence ID" value="KAE9528617.1"/>
    <property type="molecule type" value="Genomic_DNA"/>
</dbReference>
<dbReference type="AlphaFoldDB" id="A0A6G0T9D3"/>
<reference evidence="2 3" key="1">
    <citation type="submission" date="2019-08" db="EMBL/GenBank/DDBJ databases">
        <title>The genome of the soybean aphid Biotype 1, its phylome, world population structure and adaptation to the North American continent.</title>
        <authorList>
            <person name="Giordano R."/>
            <person name="Donthu R.K."/>
            <person name="Hernandez A.G."/>
            <person name="Wright C.L."/>
            <person name="Zimin A.V."/>
        </authorList>
    </citation>
    <scope>NUCLEOTIDE SEQUENCE [LARGE SCALE GENOMIC DNA]</scope>
    <source>
        <tissue evidence="2">Whole aphids</tissue>
    </source>
</reference>
<feature type="coiled-coil region" evidence="1">
    <location>
        <begin position="179"/>
        <end position="213"/>
    </location>
</feature>
<name>A0A6G0T9D3_APHGL</name>
<dbReference type="OrthoDB" id="6625085at2759"/>
<feature type="coiled-coil region" evidence="1">
    <location>
        <begin position="108"/>
        <end position="142"/>
    </location>
</feature>
<comment type="caution">
    <text evidence="2">The sequence shown here is derived from an EMBL/GenBank/DDBJ whole genome shotgun (WGS) entry which is preliminary data.</text>
</comment>
<proteinExistence type="predicted"/>
<keyword evidence="3" id="KW-1185">Reference proteome</keyword>
<evidence type="ECO:0000313" key="3">
    <source>
        <dbReference type="Proteomes" id="UP000475862"/>
    </source>
</evidence>
<dbReference type="Proteomes" id="UP000475862">
    <property type="component" value="Unassembled WGS sequence"/>
</dbReference>
<feature type="coiled-coil region" evidence="1">
    <location>
        <begin position="43"/>
        <end position="70"/>
    </location>
</feature>
<sequence>MLGISKGGSDLKYEIDTFSRLISDKIYQIYWNFDEDEMRMARMKLMSEENESCLAEIESLNDEIDKMVIDHKDKVQEYKTKKIQFDERVVKVYREAQLNKVRIERKNRNEMLINLMEREKELDDLEKINKENKRKFIALKETNILETEQMKKELFRKEEFLKMFSNRFGKDMLMRYKKKKSLEYSIEEKKDTVQTLKDNITSMSKYLAELQEAERVYLKREVYDKLDAIRKRIALRTITAFIMPYVNLKFKSRKKKAKNKKTNGSNKKSIK</sequence>
<keyword evidence="1" id="KW-0175">Coiled coil</keyword>
<organism evidence="2 3">
    <name type="scientific">Aphis glycines</name>
    <name type="common">Soybean aphid</name>
    <dbReference type="NCBI Taxonomy" id="307491"/>
    <lineage>
        <taxon>Eukaryota</taxon>
        <taxon>Metazoa</taxon>
        <taxon>Ecdysozoa</taxon>
        <taxon>Arthropoda</taxon>
        <taxon>Hexapoda</taxon>
        <taxon>Insecta</taxon>
        <taxon>Pterygota</taxon>
        <taxon>Neoptera</taxon>
        <taxon>Paraneoptera</taxon>
        <taxon>Hemiptera</taxon>
        <taxon>Sternorrhyncha</taxon>
        <taxon>Aphidomorpha</taxon>
        <taxon>Aphidoidea</taxon>
        <taxon>Aphididae</taxon>
        <taxon>Aphidini</taxon>
        <taxon>Aphis</taxon>
        <taxon>Aphis</taxon>
    </lineage>
</organism>
<evidence type="ECO:0000256" key="1">
    <source>
        <dbReference type="SAM" id="Coils"/>
    </source>
</evidence>
<protein>
    <submittedName>
        <fullName evidence="2">Uncharacterized protein</fullName>
    </submittedName>
</protein>
<evidence type="ECO:0000313" key="2">
    <source>
        <dbReference type="EMBL" id="KAE9528617.1"/>
    </source>
</evidence>